<dbReference type="AlphaFoldDB" id="A0A915ESK1"/>
<dbReference type="WBParaSite" id="jg850">
    <property type="protein sequence ID" value="jg850"/>
    <property type="gene ID" value="jg850"/>
</dbReference>
<protein>
    <submittedName>
        <fullName evidence="4">Mon2/Sec7/BIG1-like dimerisation and cyclophilin-binding domain-containing protein</fullName>
    </submittedName>
</protein>
<accession>A0A915ESK1</accession>
<reference evidence="4" key="1">
    <citation type="submission" date="2022-11" db="UniProtKB">
        <authorList>
            <consortium name="WormBaseParasite"/>
        </authorList>
    </citation>
    <scope>IDENTIFICATION</scope>
</reference>
<sequence length="250" mass="27487">MNETPEMFLKNSIERILADPATKKKENAALKKACESALEQLNAEIESNCKQGLVSSPRHDILPNSEDFILADSYFLPFELACQSKSSKIVITALDSIQKLINHKNLVGDSPDSTNPEHLLIDRIVQSVCHPFQGPQTDEAIQLQIITTILTIILRSQTNQATARGVLTQTIDCVFTNMERQETGSDSDVDGLDLDEAAVRGTMDSIVNQIAASDAADSNKKAKNGSLNEDVRSSRRSSMEGVVEVEHPWH</sequence>
<feature type="region of interest" description="Disordered" evidence="1">
    <location>
        <begin position="212"/>
        <end position="250"/>
    </location>
</feature>
<keyword evidence="3" id="KW-1185">Reference proteome</keyword>
<feature type="domain" description="Mon2/Sec7/BIG1-like dimerisation and cyclophilin-binding" evidence="2">
    <location>
        <begin position="22"/>
        <end position="155"/>
    </location>
</feature>
<dbReference type="Proteomes" id="UP000887574">
    <property type="component" value="Unplaced"/>
</dbReference>
<proteinExistence type="predicted"/>
<organism evidence="3 4">
    <name type="scientific">Ditylenchus dipsaci</name>
    <dbReference type="NCBI Taxonomy" id="166011"/>
    <lineage>
        <taxon>Eukaryota</taxon>
        <taxon>Metazoa</taxon>
        <taxon>Ecdysozoa</taxon>
        <taxon>Nematoda</taxon>
        <taxon>Chromadorea</taxon>
        <taxon>Rhabditida</taxon>
        <taxon>Tylenchina</taxon>
        <taxon>Tylenchomorpha</taxon>
        <taxon>Sphaerularioidea</taxon>
        <taxon>Anguinidae</taxon>
        <taxon>Anguininae</taxon>
        <taxon>Ditylenchus</taxon>
    </lineage>
</organism>
<evidence type="ECO:0000259" key="2">
    <source>
        <dbReference type="Pfam" id="PF16213"/>
    </source>
</evidence>
<evidence type="ECO:0000313" key="4">
    <source>
        <dbReference type="WBParaSite" id="jg850"/>
    </source>
</evidence>
<evidence type="ECO:0000313" key="3">
    <source>
        <dbReference type="Proteomes" id="UP000887574"/>
    </source>
</evidence>
<evidence type="ECO:0000256" key="1">
    <source>
        <dbReference type="SAM" id="MobiDB-lite"/>
    </source>
</evidence>
<dbReference type="InterPro" id="IPR032629">
    <property type="entry name" value="DCB_dom"/>
</dbReference>
<dbReference type="Pfam" id="PF16213">
    <property type="entry name" value="DCB"/>
    <property type="match status" value="1"/>
</dbReference>
<name>A0A915ESK1_9BILA</name>